<organism evidence="1 2">
    <name type="scientific">Panicum miliaceum</name>
    <name type="common">Proso millet</name>
    <name type="synonym">Broomcorn millet</name>
    <dbReference type="NCBI Taxonomy" id="4540"/>
    <lineage>
        <taxon>Eukaryota</taxon>
        <taxon>Viridiplantae</taxon>
        <taxon>Streptophyta</taxon>
        <taxon>Embryophyta</taxon>
        <taxon>Tracheophyta</taxon>
        <taxon>Spermatophyta</taxon>
        <taxon>Magnoliopsida</taxon>
        <taxon>Liliopsida</taxon>
        <taxon>Poales</taxon>
        <taxon>Poaceae</taxon>
        <taxon>PACMAD clade</taxon>
        <taxon>Panicoideae</taxon>
        <taxon>Panicodae</taxon>
        <taxon>Paniceae</taxon>
        <taxon>Panicinae</taxon>
        <taxon>Panicum</taxon>
        <taxon>Panicum sect. Panicum</taxon>
    </lineage>
</organism>
<keyword evidence="2" id="KW-1185">Reference proteome</keyword>
<dbReference type="OrthoDB" id="10473973at2759"/>
<gene>
    <name evidence="1" type="ORF">C2845_PM04G30320</name>
</gene>
<evidence type="ECO:0000313" key="1">
    <source>
        <dbReference type="EMBL" id="RLM87524.1"/>
    </source>
</evidence>
<accession>A0A3L6QW72</accession>
<dbReference type="Gene3D" id="3.10.20.90">
    <property type="entry name" value="Phosphatidylinositol 3-kinase Catalytic Subunit, Chain A, domain 1"/>
    <property type="match status" value="1"/>
</dbReference>
<protein>
    <submittedName>
        <fullName evidence="1">Uncharacterized protein</fullName>
    </submittedName>
</protein>
<dbReference type="Proteomes" id="UP000275267">
    <property type="component" value="Unassembled WGS sequence"/>
</dbReference>
<proteinExistence type="predicted"/>
<comment type="caution">
    <text evidence="1">The sequence shown here is derived from an EMBL/GenBank/DDBJ whole genome shotgun (WGS) entry which is preliminary data.</text>
</comment>
<dbReference type="AlphaFoldDB" id="A0A3L6QW72"/>
<dbReference type="EMBL" id="PQIB02000011">
    <property type="protein sequence ID" value="RLM87524.1"/>
    <property type="molecule type" value="Genomic_DNA"/>
</dbReference>
<name>A0A3L6QW72_PANMI</name>
<sequence length="74" mass="8424">MAAPAPEKEDPADPVEFVHPMVVDEEQRVITRTMRATDKLQELMDFYYDMVPVVPGGEGVFLVEGKSGRWRTTR</sequence>
<evidence type="ECO:0000313" key="2">
    <source>
        <dbReference type="Proteomes" id="UP000275267"/>
    </source>
</evidence>
<reference evidence="2" key="1">
    <citation type="journal article" date="2019" name="Nat. Commun.">
        <title>The genome of broomcorn millet.</title>
        <authorList>
            <person name="Zou C."/>
            <person name="Miki D."/>
            <person name="Li D."/>
            <person name="Tang Q."/>
            <person name="Xiao L."/>
            <person name="Rajput S."/>
            <person name="Deng P."/>
            <person name="Jia W."/>
            <person name="Huang R."/>
            <person name="Zhang M."/>
            <person name="Sun Y."/>
            <person name="Hu J."/>
            <person name="Fu X."/>
            <person name="Schnable P.S."/>
            <person name="Li F."/>
            <person name="Zhang H."/>
            <person name="Feng B."/>
            <person name="Zhu X."/>
            <person name="Liu R."/>
            <person name="Schnable J.C."/>
            <person name="Zhu J.-K."/>
            <person name="Zhang H."/>
        </authorList>
    </citation>
    <scope>NUCLEOTIDE SEQUENCE [LARGE SCALE GENOMIC DNA]</scope>
</reference>